<sequence length="170" mass="18801">MPHFIKLPEEVAAVFGDAAPKFVDFLATTFSIQGDEVAHMSAISFERTLEKETSSIRLEIAELRTDTQTAIAELRTDTQTAIAELRTDTQTAIAELRSETMTAIADLRTDTQTAIADLRSEMKADFSDMQKQISGIHRDISAQTKWILVGLAAAVTLYPIVTRLVSRLFP</sequence>
<gene>
    <name evidence="1" type="ORF">F9K24_15660</name>
</gene>
<dbReference type="AlphaFoldDB" id="A0A833GZN2"/>
<reference evidence="1 2" key="1">
    <citation type="submission" date="2019-10" db="EMBL/GenBank/DDBJ databases">
        <title>Extracellular Electron Transfer in a Candidatus Methanoperedens spp. Enrichment Culture.</title>
        <authorList>
            <person name="Berger S."/>
            <person name="Rangel Shaw D."/>
            <person name="Berben T."/>
            <person name="In 'T Zandt M."/>
            <person name="Frank J."/>
            <person name="Reimann J."/>
            <person name="Jetten M.S.M."/>
            <person name="Welte C.U."/>
        </authorList>
    </citation>
    <scope>NUCLEOTIDE SEQUENCE [LARGE SCALE GENOMIC DNA]</scope>
    <source>
        <strain evidence="1">SB12</strain>
    </source>
</reference>
<dbReference type="SUPFAM" id="SSF58113">
    <property type="entry name" value="Apolipoprotein A-I"/>
    <property type="match status" value="1"/>
</dbReference>
<dbReference type="Proteomes" id="UP000460298">
    <property type="component" value="Unassembled WGS sequence"/>
</dbReference>
<organism evidence="1 2">
    <name type="scientific">Leptonema illini</name>
    <dbReference type="NCBI Taxonomy" id="183"/>
    <lineage>
        <taxon>Bacteria</taxon>
        <taxon>Pseudomonadati</taxon>
        <taxon>Spirochaetota</taxon>
        <taxon>Spirochaetia</taxon>
        <taxon>Leptospirales</taxon>
        <taxon>Leptospiraceae</taxon>
        <taxon>Leptonema</taxon>
    </lineage>
</organism>
<proteinExistence type="predicted"/>
<evidence type="ECO:0008006" key="3">
    <source>
        <dbReference type="Google" id="ProtNLM"/>
    </source>
</evidence>
<dbReference type="Gene3D" id="6.10.250.2700">
    <property type="match status" value="1"/>
</dbReference>
<evidence type="ECO:0000313" key="2">
    <source>
        <dbReference type="Proteomes" id="UP000460298"/>
    </source>
</evidence>
<dbReference type="EMBL" id="WBUI01000017">
    <property type="protein sequence ID" value="KAB2930899.1"/>
    <property type="molecule type" value="Genomic_DNA"/>
</dbReference>
<accession>A0A833GZN2</accession>
<evidence type="ECO:0000313" key="1">
    <source>
        <dbReference type="EMBL" id="KAB2930899.1"/>
    </source>
</evidence>
<dbReference type="NCBIfam" id="NF047472">
    <property type="entry name" value="LA_3696_Nterm"/>
    <property type="match status" value="1"/>
</dbReference>
<name>A0A833GZN2_9LEPT</name>
<comment type="caution">
    <text evidence="1">The sequence shown here is derived from an EMBL/GenBank/DDBJ whole genome shotgun (WGS) entry which is preliminary data.</text>
</comment>
<protein>
    <recommendedName>
        <fullName evidence="3">DUF1640 domain-containing protein</fullName>
    </recommendedName>
</protein>